<evidence type="ECO:0000256" key="2">
    <source>
        <dbReference type="SAM" id="MobiDB-lite"/>
    </source>
</evidence>
<gene>
    <name evidence="3" type="ORF">TL16_g12371</name>
</gene>
<dbReference type="Proteomes" id="UP001162640">
    <property type="component" value="Unassembled WGS sequence"/>
</dbReference>
<sequence length="585" mass="64378">MDAYDPQATLDYSSDSSSTSSCSSSSESSHPRPFPRPTRLGFPSSPHSSSSYTINKLMPYDKLPKRTVRVTSPSLLSSSFNQITLSPSSPSASPPLPPSSHPLLHSTYLLHEKPYIPTPSPITEASSILSSKITEYVDELTSGLASAEKALREEKIKRLEEEEERKKNLENERTMKETRLKEEQLKSEQADLAVAQQQAQASAVAAAAAEAEAALNPLKILESFRSKIAHLDKDVNFKPKRMQFKKLVNLSLNTLSKDSLTILKSSKDLLSGLTALSGLEKDYLIDLILASIFKRLRASTYSKLKNDGFQLASCSSLILSKDERFKDVLEFYGMAESPFWEGNHPKSAEEGDMRMLEKEDWSDYLKRQVNVVQFKSSLDSILSSKSEIKNWVEKFNTYVGVYYAKVLEGYLEVVWKLIQDEKLEQEVGRKVGGQEGDEGSKVRLAITETTPTRSGNSSSSNNNKHRSATPTSTTRIRSDSLNSNNNNNRNKIRSANPSSSSNNNKIPSDNLSSSSSSSSNSSNSNRTRSDNLISSNSNSRIPSVNLSSISKPPSAIPPPSTKTAVATVLLMAVTIQLPSITTTTQ</sequence>
<dbReference type="EMBL" id="BLQM01000497">
    <property type="protein sequence ID" value="GMH92514.1"/>
    <property type="molecule type" value="Genomic_DNA"/>
</dbReference>
<evidence type="ECO:0000313" key="4">
    <source>
        <dbReference type="Proteomes" id="UP001162640"/>
    </source>
</evidence>
<protein>
    <submittedName>
        <fullName evidence="3">Uncharacterized protein</fullName>
    </submittedName>
</protein>
<feature type="compositionally biased region" description="Polar residues" evidence="2">
    <location>
        <begin position="533"/>
        <end position="546"/>
    </location>
</feature>
<accession>A0A9W7BS35</accession>
<reference evidence="4" key="1">
    <citation type="journal article" date="2023" name="Commun. Biol.">
        <title>Genome analysis of Parmales, the sister group of diatoms, reveals the evolutionary specialization of diatoms from phago-mixotrophs to photoautotrophs.</title>
        <authorList>
            <person name="Ban H."/>
            <person name="Sato S."/>
            <person name="Yoshikawa S."/>
            <person name="Yamada K."/>
            <person name="Nakamura Y."/>
            <person name="Ichinomiya M."/>
            <person name="Sato N."/>
            <person name="Blanc-Mathieu R."/>
            <person name="Endo H."/>
            <person name="Kuwata A."/>
            <person name="Ogata H."/>
        </authorList>
    </citation>
    <scope>NUCLEOTIDE SEQUENCE [LARGE SCALE GENOMIC DNA]</scope>
</reference>
<feature type="region of interest" description="Disordered" evidence="2">
    <location>
        <begin position="1"/>
        <end position="56"/>
    </location>
</feature>
<comment type="caution">
    <text evidence="3">The sequence shown here is derived from an EMBL/GenBank/DDBJ whole genome shotgun (WGS) entry which is preliminary data.</text>
</comment>
<evidence type="ECO:0000256" key="1">
    <source>
        <dbReference type="SAM" id="Coils"/>
    </source>
</evidence>
<feature type="compositionally biased region" description="Low complexity" evidence="2">
    <location>
        <begin position="479"/>
        <end position="532"/>
    </location>
</feature>
<name>A0A9W7BS35_9STRA</name>
<keyword evidence="1" id="KW-0175">Coiled coil</keyword>
<feature type="coiled-coil region" evidence="1">
    <location>
        <begin position="137"/>
        <end position="186"/>
    </location>
</feature>
<organism evidence="3 4">
    <name type="scientific">Triparma laevis f. inornata</name>
    <dbReference type="NCBI Taxonomy" id="1714386"/>
    <lineage>
        <taxon>Eukaryota</taxon>
        <taxon>Sar</taxon>
        <taxon>Stramenopiles</taxon>
        <taxon>Ochrophyta</taxon>
        <taxon>Bolidophyceae</taxon>
        <taxon>Parmales</taxon>
        <taxon>Triparmaceae</taxon>
        <taxon>Triparma</taxon>
    </lineage>
</organism>
<proteinExistence type="predicted"/>
<feature type="compositionally biased region" description="Low complexity" evidence="2">
    <location>
        <begin position="13"/>
        <end position="28"/>
    </location>
</feature>
<evidence type="ECO:0000313" key="3">
    <source>
        <dbReference type="EMBL" id="GMH92514.1"/>
    </source>
</evidence>
<feature type="region of interest" description="Disordered" evidence="2">
    <location>
        <begin position="429"/>
        <end position="561"/>
    </location>
</feature>
<dbReference type="AlphaFoldDB" id="A0A9W7BS35"/>